<accession>A0A840U6L9</accession>
<reference evidence="2 3" key="1">
    <citation type="submission" date="2020-08" db="EMBL/GenBank/DDBJ databases">
        <title>Genomic Encyclopedia of Type Strains, Phase IV (KMG-IV): sequencing the most valuable type-strain genomes for metagenomic binning, comparative biology and taxonomic classification.</title>
        <authorList>
            <person name="Goeker M."/>
        </authorList>
    </citation>
    <scope>NUCLEOTIDE SEQUENCE [LARGE SCALE GENOMIC DNA]</scope>
    <source>
        <strain evidence="2 3">DSM 22359</strain>
    </source>
</reference>
<evidence type="ECO:0000313" key="3">
    <source>
        <dbReference type="Proteomes" id="UP000591735"/>
    </source>
</evidence>
<dbReference type="Proteomes" id="UP000591735">
    <property type="component" value="Unassembled WGS sequence"/>
</dbReference>
<protein>
    <recommendedName>
        <fullName evidence="4">DUF3617 family protein</fullName>
    </recommendedName>
</protein>
<evidence type="ECO:0000256" key="1">
    <source>
        <dbReference type="SAM" id="SignalP"/>
    </source>
</evidence>
<gene>
    <name evidence="2" type="ORF">HNR38_001241</name>
</gene>
<feature type="signal peptide" evidence="1">
    <location>
        <begin position="1"/>
        <end position="22"/>
    </location>
</feature>
<keyword evidence="1" id="KW-0732">Signal</keyword>
<evidence type="ECO:0000313" key="2">
    <source>
        <dbReference type="EMBL" id="MBB5320769.1"/>
    </source>
</evidence>
<dbReference type="Pfam" id="PF12276">
    <property type="entry name" value="DUF3617"/>
    <property type="match status" value="1"/>
</dbReference>
<feature type="chain" id="PRO_5033042247" description="DUF3617 family protein" evidence="1">
    <location>
        <begin position="23"/>
        <end position="144"/>
    </location>
</feature>
<dbReference type="RefSeq" id="WP_183700828.1">
    <property type="nucleotide sequence ID" value="NZ_JACHFE010000002.1"/>
</dbReference>
<evidence type="ECO:0008006" key="4">
    <source>
        <dbReference type="Google" id="ProtNLM"/>
    </source>
</evidence>
<dbReference type="AlphaFoldDB" id="A0A840U6L9"/>
<organism evidence="2 3">
    <name type="scientific">Marinobacter oulmenensis</name>
    <dbReference type="NCBI Taxonomy" id="643747"/>
    <lineage>
        <taxon>Bacteria</taxon>
        <taxon>Pseudomonadati</taxon>
        <taxon>Pseudomonadota</taxon>
        <taxon>Gammaproteobacteria</taxon>
        <taxon>Pseudomonadales</taxon>
        <taxon>Marinobacteraceae</taxon>
        <taxon>Marinobacter</taxon>
    </lineage>
</organism>
<dbReference type="InterPro" id="IPR022061">
    <property type="entry name" value="DUF3617"/>
</dbReference>
<keyword evidence="3" id="KW-1185">Reference proteome</keyword>
<dbReference type="EMBL" id="JACHFE010000002">
    <property type="protein sequence ID" value="MBB5320769.1"/>
    <property type="molecule type" value="Genomic_DNA"/>
</dbReference>
<name>A0A840U6L9_9GAMM</name>
<comment type="caution">
    <text evidence="2">The sequence shown here is derived from an EMBL/GenBank/DDBJ whole genome shotgun (WGS) entry which is preliminary data.</text>
</comment>
<proteinExistence type="predicted"/>
<sequence length="144" mass="15692">MRKPVFISVFLAAMSFSLFAPAALAKDLKPGTWEVTSSMTGKDLPERLKKEKTDSQCLPGSGKIDMAKTMREGWTNAGCPDINISREGNTISAQAECSSHGRTSTVEAQIKIQSDERYTATTITKNDGTTTLKQTGRWVSPDCQ</sequence>